<dbReference type="InterPro" id="IPR000045">
    <property type="entry name" value="Prepilin_IV_endopep_pep"/>
</dbReference>
<keyword evidence="10" id="KW-0378">Hydrolase</keyword>
<keyword evidence="6 7" id="KW-0472">Membrane</keyword>
<dbReference type="Gene3D" id="1.20.120.1220">
    <property type="match status" value="1"/>
</dbReference>
<dbReference type="GO" id="GO:0006465">
    <property type="term" value="P:signal peptide processing"/>
    <property type="evidence" value="ECO:0007669"/>
    <property type="project" value="TreeGrafter"/>
</dbReference>
<evidence type="ECO:0000256" key="7">
    <source>
        <dbReference type="SAM" id="Phobius"/>
    </source>
</evidence>
<evidence type="ECO:0000256" key="5">
    <source>
        <dbReference type="ARBA" id="ARBA00022989"/>
    </source>
</evidence>
<keyword evidence="10" id="KW-0489">Methyltransferase</keyword>
<comment type="caution">
    <text evidence="10">The sequence shown here is derived from an EMBL/GenBank/DDBJ whole genome shotgun (WGS) entry which is preliminary data.</text>
</comment>
<evidence type="ECO:0000256" key="2">
    <source>
        <dbReference type="ARBA" id="ARBA00005801"/>
    </source>
</evidence>
<feature type="transmembrane region" description="Helical" evidence="7">
    <location>
        <begin position="6"/>
        <end position="29"/>
    </location>
</feature>
<keyword evidence="11" id="KW-1185">Reference proteome</keyword>
<proteinExistence type="inferred from homology"/>
<evidence type="ECO:0000313" key="10">
    <source>
        <dbReference type="EMBL" id="NYF80226.1"/>
    </source>
</evidence>
<dbReference type="InterPro" id="IPR050882">
    <property type="entry name" value="Prepilin_peptidase/N-MTase"/>
</dbReference>
<dbReference type="Proteomes" id="UP000589520">
    <property type="component" value="Unassembled WGS sequence"/>
</dbReference>
<dbReference type="InterPro" id="IPR010627">
    <property type="entry name" value="Prepilin_pept_A24_N"/>
</dbReference>
<dbReference type="EMBL" id="JACCCW010000002">
    <property type="protein sequence ID" value="NYF80226.1"/>
    <property type="molecule type" value="Genomic_DNA"/>
</dbReference>
<dbReference type="EC" id="3.4.23.43" evidence="10"/>
<feature type="transmembrane region" description="Helical" evidence="7">
    <location>
        <begin position="107"/>
        <end position="132"/>
    </location>
</feature>
<dbReference type="GO" id="GO:0004190">
    <property type="term" value="F:aspartic-type endopeptidase activity"/>
    <property type="evidence" value="ECO:0007669"/>
    <property type="project" value="UniProtKB-EC"/>
</dbReference>
<evidence type="ECO:0000256" key="1">
    <source>
        <dbReference type="ARBA" id="ARBA00004651"/>
    </source>
</evidence>
<accession>A0A7Y9PJC9</accession>
<keyword evidence="5 7" id="KW-1133">Transmembrane helix</keyword>
<evidence type="ECO:0000256" key="4">
    <source>
        <dbReference type="ARBA" id="ARBA00022692"/>
    </source>
</evidence>
<organism evidence="10 11">
    <name type="scientific">Granulicella arctica</name>
    <dbReference type="NCBI Taxonomy" id="940613"/>
    <lineage>
        <taxon>Bacteria</taxon>
        <taxon>Pseudomonadati</taxon>
        <taxon>Acidobacteriota</taxon>
        <taxon>Terriglobia</taxon>
        <taxon>Terriglobales</taxon>
        <taxon>Acidobacteriaceae</taxon>
        <taxon>Granulicella</taxon>
    </lineage>
</organism>
<feature type="transmembrane region" description="Helical" evidence="7">
    <location>
        <begin position="238"/>
        <end position="271"/>
    </location>
</feature>
<dbReference type="EC" id="2.1.1.-" evidence="10"/>
<dbReference type="PANTHER" id="PTHR30487">
    <property type="entry name" value="TYPE 4 PREPILIN-LIKE PROTEINS LEADER PEPTIDE-PROCESSING ENZYME"/>
    <property type="match status" value="1"/>
</dbReference>
<dbReference type="PANTHER" id="PTHR30487:SF0">
    <property type="entry name" value="PREPILIN LEADER PEPTIDASE_N-METHYLTRANSFERASE-RELATED"/>
    <property type="match status" value="1"/>
</dbReference>
<gene>
    <name evidence="10" type="ORF">HDF17_002546</name>
</gene>
<feature type="domain" description="Prepilin type IV endopeptidase peptidase" evidence="8">
    <location>
        <begin position="196"/>
        <end position="266"/>
    </location>
</feature>
<protein>
    <submittedName>
        <fullName evidence="10">Leader peptidase (Prepilin peptidase)/N-methyltransferase</fullName>
        <ecNumber evidence="10">2.1.1.-</ecNumber>
        <ecNumber evidence="10">3.4.23.43</ecNumber>
    </submittedName>
</protein>
<dbReference type="GO" id="GO:0008168">
    <property type="term" value="F:methyltransferase activity"/>
    <property type="evidence" value="ECO:0007669"/>
    <property type="project" value="UniProtKB-KW"/>
</dbReference>
<sequence>MTTQLLFEIIGLLLGLLFGSFLNVCIARIPHSESIVKPRSRCPHCGKSIRWHDNIPVLSWLLLRGRCRECKAAISSQYPLVELATGIWFSIAGAHLARLYAIPGDAAFNQLASATVAQILFIILGFLLIGLMVMDWQTQLLPDVFTFTGIAISFFLTCVQAFFLGPTEDRVILGAHHIRLASPGNVIDHGNVFFTGPENMINSWLFATVGAASILLLIRWLYKAIRHREGMGLGDVKLLALIAAFLGFWPAVLSLFLGVLLASSYAVILLIRGRAGATTRLAFGSFLCLGGLITALVGNRILETYEAFLR</sequence>
<feature type="transmembrane region" description="Helical" evidence="7">
    <location>
        <begin position="283"/>
        <end position="302"/>
    </location>
</feature>
<evidence type="ECO:0000313" key="11">
    <source>
        <dbReference type="Proteomes" id="UP000589520"/>
    </source>
</evidence>
<feature type="domain" description="Prepilin peptidase A24 N-terminal" evidence="9">
    <location>
        <begin position="13"/>
        <end position="92"/>
    </location>
</feature>
<dbReference type="Pfam" id="PF06750">
    <property type="entry name" value="A24_N_bact"/>
    <property type="match status" value="1"/>
</dbReference>
<evidence type="ECO:0000256" key="3">
    <source>
        <dbReference type="ARBA" id="ARBA00022475"/>
    </source>
</evidence>
<keyword evidence="3" id="KW-1003">Cell membrane</keyword>
<dbReference type="GO" id="GO:0005886">
    <property type="term" value="C:plasma membrane"/>
    <property type="evidence" value="ECO:0007669"/>
    <property type="project" value="UniProtKB-SubCell"/>
</dbReference>
<comment type="similarity">
    <text evidence="2">Belongs to the peptidase A24 family.</text>
</comment>
<keyword evidence="10" id="KW-0808">Transferase</keyword>
<keyword evidence="4 7" id="KW-0812">Transmembrane</keyword>
<feature type="transmembrane region" description="Helical" evidence="7">
    <location>
        <begin position="201"/>
        <end position="222"/>
    </location>
</feature>
<dbReference type="RefSeq" id="WP_179491476.1">
    <property type="nucleotide sequence ID" value="NZ_JACCCW010000002.1"/>
</dbReference>
<evidence type="ECO:0000259" key="8">
    <source>
        <dbReference type="Pfam" id="PF01478"/>
    </source>
</evidence>
<dbReference type="AlphaFoldDB" id="A0A7Y9PJC9"/>
<comment type="subcellular location">
    <subcellularLocation>
        <location evidence="1">Cell membrane</location>
        <topology evidence="1">Multi-pass membrane protein</topology>
    </subcellularLocation>
</comment>
<reference evidence="10 11" key="1">
    <citation type="submission" date="2020-07" db="EMBL/GenBank/DDBJ databases">
        <title>Genomic Encyclopedia of Type Strains, Phase IV (KMG-V): Genome sequencing to study the core and pangenomes of soil and plant-associated prokaryotes.</title>
        <authorList>
            <person name="Whitman W."/>
        </authorList>
    </citation>
    <scope>NUCLEOTIDE SEQUENCE [LARGE SCALE GENOMIC DNA]</scope>
    <source>
        <strain evidence="10 11">X4EP2</strain>
    </source>
</reference>
<evidence type="ECO:0000259" key="9">
    <source>
        <dbReference type="Pfam" id="PF06750"/>
    </source>
</evidence>
<evidence type="ECO:0000256" key="6">
    <source>
        <dbReference type="ARBA" id="ARBA00023136"/>
    </source>
</evidence>
<dbReference type="GO" id="GO:0032259">
    <property type="term" value="P:methylation"/>
    <property type="evidence" value="ECO:0007669"/>
    <property type="project" value="UniProtKB-KW"/>
</dbReference>
<feature type="transmembrane region" description="Helical" evidence="7">
    <location>
        <begin position="144"/>
        <end position="163"/>
    </location>
</feature>
<feature type="transmembrane region" description="Helical" evidence="7">
    <location>
        <begin position="80"/>
        <end position="101"/>
    </location>
</feature>
<dbReference type="Pfam" id="PF01478">
    <property type="entry name" value="Peptidase_A24"/>
    <property type="match status" value="1"/>
</dbReference>
<name>A0A7Y9PJC9_9BACT</name>